<evidence type="ECO:0000256" key="8">
    <source>
        <dbReference type="ARBA" id="ARBA00022786"/>
    </source>
</evidence>
<evidence type="ECO:0000259" key="13">
    <source>
        <dbReference type="PROSITE" id="PS50089"/>
    </source>
</evidence>
<keyword evidence="9" id="KW-0862">Zinc</keyword>
<accession>R0GE64</accession>
<keyword evidence="8" id="KW-0833">Ubl conjugation pathway</keyword>
<comment type="catalytic activity">
    <reaction evidence="1">
        <text>S-ubiquitinyl-[E2 ubiquitin-conjugating enzyme]-L-cysteine + [acceptor protein]-L-lysine = [E2 ubiquitin-conjugating enzyme]-L-cysteine + N(6)-ubiquitinyl-[acceptor protein]-L-lysine.</text>
        <dbReference type="EC" id="2.3.2.27"/>
    </reaction>
</comment>
<keyword evidence="6" id="KW-0479">Metal-binding</keyword>
<keyword evidence="16" id="KW-1185">Reference proteome</keyword>
<dbReference type="EMBL" id="KB870806">
    <property type="protein sequence ID" value="EOA33921.1"/>
    <property type="molecule type" value="Genomic_DNA"/>
</dbReference>
<evidence type="ECO:0000256" key="1">
    <source>
        <dbReference type="ARBA" id="ARBA00000900"/>
    </source>
</evidence>
<evidence type="ECO:0000256" key="11">
    <source>
        <dbReference type="PROSITE-ProRule" id="PRU00455"/>
    </source>
</evidence>
<dbReference type="AlphaFoldDB" id="R0GE64"/>
<reference evidence="16" key="1">
    <citation type="journal article" date="2013" name="Nat. Genet.">
        <title>The Capsella rubella genome and the genomic consequences of rapid mating system evolution.</title>
        <authorList>
            <person name="Slotte T."/>
            <person name="Hazzouri K.M."/>
            <person name="Agren J.A."/>
            <person name="Koenig D."/>
            <person name="Maumus F."/>
            <person name="Guo Y.L."/>
            <person name="Steige K."/>
            <person name="Platts A.E."/>
            <person name="Escobar J.S."/>
            <person name="Newman L.K."/>
            <person name="Wang W."/>
            <person name="Mandakova T."/>
            <person name="Vello E."/>
            <person name="Smith L.M."/>
            <person name="Henz S.R."/>
            <person name="Steffen J."/>
            <person name="Takuno S."/>
            <person name="Brandvain Y."/>
            <person name="Coop G."/>
            <person name="Andolfatto P."/>
            <person name="Hu T.T."/>
            <person name="Blanchette M."/>
            <person name="Clark R.M."/>
            <person name="Quesneville H."/>
            <person name="Nordborg M."/>
            <person name="Gaut B.S."/>
            <person name="Lysak M.A."/>
            <person name="Jenkins J."/>
            <person name="Grimwood J."/>
            <person name="Chapman J."/>
            <person name="Prochnik S."/>
            <person name="Shu S."/>
            <person name="Rokhsar D."/>
            <person name="Schmutz J."/>
            <person name="Weigel D."/>
            <person name="Wright S.I."/>
        </authorList>
    </citation>
    <scope>NUCLEOTIDE SEQUENCE [LARGE SCALE GENOMIC DNA]</scope>
    <source>
        <strain evidence="16">cv. Monte Gargano</strain>
    </source>
</reference>
<dbReference type="PROSITE" id="PS50089">
    <property type="entry name" value="ZF_RING_2"/>
    <property type="match status" value="1"/>
</dbReference>
<evidence type="ECO:0000256" key="4">
    <source>
        <dbReference type="ARBA" id="ARBA00012483"/>
    </source>
</evidence>
<comment type="function">
    <text evidence="10">E3 ubiquitin-protein ligase that mediates ubiquitination and subsequent proteasomal degradation of target proteins. E3 ubiquitin ligases accept ubiquitin from an E2 ubiquitin-conjugating enzyme in the form of a thioester and then directly transfers the ubiquitin to targeted substrates. It probably triggers the ubiquitin-mediated degradation of different substrates.</text>
</comment>
<dbReference type="PANTHER" id="PTHR46632:SF11">
    <property type="entry name" value="E3 UBIQUITIN-PROTEIN LIGASE SINA-LIKE 1-RELATED"/>
    <property type="match status" value="1"/>
</dbReference>
<evidence type="ECO:0000313" key="15">
    <source>
        <dbReference type="EMBL" id="EOA33921.1"/>
    </source>
</evidence>
<dbReference type="GO" id="GO:0016567">
    <property type="term" value="P:protein ubiquitination"/>
    <property type="evidence" value="ECO:0007669"/>
    <property type="project" value="UniProtKB-UniPathway"/>
</dbReference>
<dbReference type="SUPFAM" id="SSF57850">
    <property type="entry name" value="RING/U-box"/>
    <property type="match status" value="1"/>
</dbReference>
<gene>
    <name evidence="15" type="ORF">CARUB_v10021414mg</name>
</gene>
<evidence type="ECO:0000256" key="6">
    <source>
        <dbReference type="ARBA" id="ARBA00022723"/>
    </source>
</evidence>
<name>R0GE64_9BRAS</name>
<evidence type="ECO:0000256" key="12">
    <source>
        <dbReference type="SAM" id="MobiDB-lite"/>
    </source>
</evidence>
<evidence type="ECO:0000313" key="16">
    <source>
        <dbReference type="Proteomes" id="UP000029121"/>
    </source>
</evidence>
<dbReference type="InterPro" id="IPR013010">
    <property type="entry name" value="Znf_SIAH"/>
</dbReference>
<dbReference type="SUPFAM" id="SSF49599">
    <property type="entry name" value="TRAF domain-like"/>
    <property type="match status" value="1"/>
</dbReference>
<dbReference type="EC" id="2.3.2.27" evidence="4"/>
<dbReference type="UniPathway" id="UPA00143"/>
<sequence length="403" mass="45461">MAGEASSSRQKRQRLKRQRLKRQRLVEEEEGENGGGDVVARSGTLLNLDLLDCPVCFDSLKKTKPIFRCDSGHVACSSCCTKMMNICPSCRHPIGEFRCSIMEKLVEAIVVQREEEEDKEEEEEEEGENGGGTRTKNVDGDVVISEARSGTLFDLNLLDCPVCSNALTSPIFQCDNGHIACSSCCIKLRYRCHSCNFPIGNYRCRRMEKVVKAVIVSCPNAKHGCTETFSYGKELVHEKNCSFYLCYCPAPNCNYSGLYKDLYIHYKSNHMDIENQFVCGRPLCTMWPISEKVFVLQESAAGPLVVLQRFNEPGGWYVTVNCIAPCAPGVGEFSFDLSYSMPAGGDKHTMTFQSSEMNRIHKVSFQSPEEDFMLIPHYFQDPRNSLKMTICIDHLQEDEDLEE</sequence>
<keyword evidence="5" id="KW-0808">Transferase</keyword>
<feature type="domain" description="RING-type" evidence="13">
    <location>
        <begin position="53"/>
        <end position="91"/>
    </location>
</feature>
<feature type="domain" description="SIAH-type" evidence="14">
    <location>
        <begin position="213"/>
        <end position="271"/>
    </location>
</feature>
<keyword evidence="7 11" id="KW-0863">Zinc-finger</keyword>
<dbReference type="Pfam" id="PF21361">
    <property type="entry name" value="Sina_ZnF"/>
    <property type="match status" value="1"/>
</dbReference>
<dbReference type="PROSITE" id="PS51081">
    <property type="entry name" value="ZF_SIAH"/>
    <property type="match status" value="1"/>
</dbReference>
<dbReference type="eggNOG" id="KOG3002">
    <property type="taxonomic scope" value="Eukaryota"/>
</dbReference>
<dbReference type="PANTHER" id="PTHR46632">
    <property type="entry name" value="E3 UBIQUITIN-PROTEIN LIGASE SINA-LIKE 4"/>
    <property type="match status" value="1"/>
</dbReference>
<proteinExistence type="inferred from homology"/>
<evidence type="ECO:0000256" key="5">
    <source>
        <dbReference type="ARBA" id="ARBA00022679"/>
    </source>
</evidence>
<feature type="compositionally biased region" description="Acidic residues" evidence="12">
    <location>
        <begin position="114"/>
        <end position="128"/>
    </location>
</feature>
<feature type="region of interest" description="Disordered" evidence="12">
    <location>
        <begin position="1"/>
        <end position="38"/>
    </location>
</feature>
<feature type="compositionally biased region" description="Basic residues" evidence="12">
    <location>
        <begin position="9"/>
        <end position="23"/>
    </location>
</feature>
<organism evidence="15 16">
    <name type="scientific">Capsella rubella</name>
    <dbReference type="NCBI Taxonomy" id="81985"/>
    <lineage>
        <taxon>Eukaryota</taxon>
        <taxon>Viridiplantae</taxon>
        <taxon>Streptophyta</taxon>
        <taxon>Embryophyta</taxon>
        <taxon>Tracheophyta</taxon>
        <taxon>Spermatophyta</taxon>
        <taxon>Magnoliopsida</taxon>
        <taxon>eudicotyledons</taxon>
        <taxon>Gunneridae</taxon>
        <taxon>Pentapetalae</taxon>
        <taxon>rosids</taxon>
        <taxon>malvids</taxon>
        <taxon>Brassicales</taxon>
        <taxon>Brassicaceae</taxon>
        <taxon>Camelineae</taxon>
        <taxon>Capsella</taxon>
    </lineage>
</organism>
<dbReference type="InterPro" id="IPR001841">
    <property type="entry name" value="Znf_RING"/>
</dbReference>
<dbReference type="CDD" id="cd16571">
    <property type="entry name" value="RING-HC_SIAHs"/>
    <property type="match status" value="2"/>
</dbReference>
<evidence type="ECO:0000256" key="2">
    <source>
        <dbReference type="ARBA" id="ARBA00004906"/>
    </source>
</evidence>
<dbReference type="InterPro" id="IPR013083">
    <property type="entry name" value="Znf_RING/FYVE/PHD"/>
</dbReference>
<dbReference type="InterPro" id="IPR044286">
    <property type="entry name" value="SINL_plant"/>
</dbReference>
<feature type="region of interest" description="Disordered" evidence="12">
    <location>
        <begin position="113"/>
        <end position="137"/>
    </location>
</feature>
<dbReference type="GO" id="GO:0061630">
    <property type="term" value="F:ubiquitin protein ligase activity"/>
    <property type="evidence" value="ECO:0007669"/>
    <property type="project" value="UniProtKB-EC"/>
</dbReference>
<dbReference type="Proteomes" id="UP000029121">
    <property type="component" value="Unassembled WGS sequence"/>
</dbReference>
<comment type="similarity">
    <text evidence="3">Belongs to the SINA (Seven in absentia) family.</text>
</comment>
<dbReference type="GO" id="GO:0008270">
    <property type="term" value="F:zinc ion binding"/>
    <property type="evidence" value="ECO:0007669"/>
    <property type="project" value="UniProtKB-KW"/>
</dbReference>
<comment type="pathway">
    <text evidence="2">Protein modification; protein ubiquitination.</text>
</comment>
<evidence type="ECO:0000256" key="10">
    <source>
        <dbReference type="ARBA" id="ARBA00024004"/>
    </source>
</evidence>
<dbReference type="Gene3D" id="3.30.40.10">
    <property type="entry name" value="Zinc/RING finger domain, C3HC4 (zinc finger)"/>
    <property type="match status" value="2"/>
</dbReference>
<protein>
    <recommendedName>
        <fullName evidence="4">RING-type E3 ubiquitin transferase</fullName>
        <ecNumber evidence="4">2.3.2.27</ecNumber>
    </recommendedName>
</protein>
<evidence type="ECO:0000256" key="9">
    <source>
        <dbReference type="ARBA" id="ARBA00022833"/>
    </source>
</evidence>
<evidence type="ECO:0000256" key="3">
    <source>
        <dbReference type="ARBA" id="ARBA00009119"/>
    </source>
</evidence>
<dbReference type="InterPro" id="IPR049548">
    <property type="entry name" value="Sina-like_RING"/>
</dbReference>
<dbReference type="Pfam" id="PF21362">
    <property type="entry name" value="Sina_RING"/>
    <property type="match status" value="2"/>
</dbReference>
<evidence type="ECO:0000256" key="7">
    <source>
        <dbReference type="ARBA" id="ARBA00022771"/>
    </source>
</evidence>
<evidence type="ECO:0000259" key="14">
    <source>
        <dbReference type="PROSITE" id="PS51081"/>
    </source>
</evidence>